<dbReference type="FunFam" id="1.25.70.10:FF:000019">
    <property type="entry name" value="mTERF family protein"/>
    <property type="match status" value="1"/>
</dbReference>
<organism evidence="4 5">
    <name type="scientific">Saponaria officinalis</name>
    <name type="common">Common soapwort</name>
    <name type="synonym">Lychnis saponaria</name>
    <dbReference type="NCBI Taxonomy" id="3572"/>
    <lineage>
        <taxon>Eukaryota</taxon>
        <taxon>Viridiplantae</taxon>
        <taxon>Streptophyta</taxon>
        <taxon>Embryophyta</taxon>
        <taxon>Tracheophyta</taxon>
        <taxon>Spermatophyta</taxon>
        <taxon>Magnoliopsida</taxon>
        <taxon>eudicotyledons</taxon>
        <taxon>Gunneridae</taxon>
        <taxon>Pentapetalae</taxon>
        <taxon>Caryophyllales</taxon>
        <taxon>Caryophyllaceae</taxon>
        <taxon>Caryophylleae</taxon>
        <taxon>Saponaria</taxon>
    </lineage>
</organism>
<dbReference type="EMBL" id="JBDFQZ010000012">
    <property type="protein sequence ID" value="KAK9671572.1"/>
    <property type="molecule type" value="Genomic_DNA"/>
</dbReference>
<evidence type="ECO:0000256" key="3">
    <source>
        <dbReference type="ARBA" id="ARBA00022946"/>
    </source>
</evidence>
<dbReference type="PANTHER" id="PTHR13068">
    <property type="entry name" value="CGI-12 PROTEIN-RELATED"/>
    <property type="match status" value="1"/>
</dbReference>
<accession>A0AAW1H2Y6</accession>
<gene>
    <name evidence="4" type="ORF">RND81_12G039500</name>
</gene>
<evidence type="ECO:0000313" key="5">
    <source>
        <dbReference type="Proteomes" id="UP001443914"/>
    </source>
</evidence>
<sequence length="580" mass="67080">MTHFQKLRLNTVLRWVSFNLSLNVIKSPKYQIYRHNYQCVNNCCRLFGSVALNVELNENNGENVRRISRTVKKEVESVLLDYLHCTRCLLFSDAEHMCKNSPHFVKKLVENVRHEPDVRRSMARFLSYHPINEFEPFFESIGLEPSEIAPLLPRNLMFLSDEDGLLDNYHVLCEYGVKRVKLGKMYKEAKSVFRYESGILLSKLRALEEVGISKDVVVRVVCCNPTLLVRCLTNEFFELVRKLDGLGCENSWVEQRLVETTTYNWRQITHLLMLLHDVCGNDEEIRKLVNRLPGILFDHSGRSTLSLMGFLLKFGSSKTDICSFLLRFPQVKVEKFVWNLRRAFELLSEIEMDAMSIGRLVREHFSWMGTCTVKKANSILSNLNTGKKHMCQIVMANPMELKNWTLRAKIGRLTDTREMRSRRDKIKFLTSIGFTENLKEIEKALTVFRGKPDELPRRFNCLVKAGLNENDVSRMIKAAPQILNQSIEVLEAKISVLVNELGYPVSSVKSFPGFLSYTTGRVKLRCAMYRWLIDQKAVRSTLSLSTIIGCTEAFFSDKYVSRHPRGPEVWQNIKQTFSSI</sequence>
<keyword evidence="2" id="KW-0806">Transcription termination</keyword>
<dbReference type="InterPro" id="IPR003690">
    <property type="entry name" value="MTERF"/>
</dbReference>
<protein>
    <submittedName>
        <fullName evidence="4">Uncharacterized protein</fullName>
    </submittedName>
</protein>
<keyword evidence="2" id="KW-0804">Transcription</keyword>
<dbReference type="GO" id="GO:0003676">
    <property type="term" value="F:nucleic acid binding"/>
    <property type="evidence" value="ECO:0007669"/>
    <property type="project" value="InterPro"/>
</dbReference>
<reference evidence="4 5" key="1">
    <citation type="submission" date="2024-03" db="EMBL/GenBank/DDBJ databases">
        <title>WGS assembly of Saponaria officinalis var. Norfolk2.</title>
        <authorList>
            <person name="Jenkins J."/>
            <person name="Shu S."/>
            <person name="Grimwood J."/>
            <person name="Barry K."/>
            <person name="Goodstein D."/>
            <person name="Schmutz J."/>
            <person name="Leebens-Mack J."/>
            <person name="Osbourn A."/>
        </authorList>
    </citation>
    <scope>NUCLEOTIDE SEQUENCE [LARGE SCALE GENOMIC DNA]</scope>
    <source>
        <strain evidence="5">cv. Norfolk2</strain>
        <strain evidence="4">JIC</strain>
        <tissue evidence="4">Leaf</tissue>
    </source>
</reference>
<keyword evidence="3" id="KW-0809">Transit peptide</keyword>
<dbReference type="Pfam" id="PF02536">
    <property type="entry name" value="mTERF"/>
    <property type="match status" value="1"/>
</dbReference>
<dbReference type="PANTHER" id="PTHR13068:SF38">
    <property type="entry name" value="TRANSCRIPTION TERMINATION FACTOR FAMILY PROTEIN"/>
    <property type="match status" value="1"/>
</dbReference>
<dbReference type="Gene3D" id="1.25.70.10">
    <property type="entry name" value="Transcription termination factor 3, mitochondrial"/>
    <property type="match status" value="2"/>
</dbReference>
<dbReference type="SMART" id="SM00733">
    <property type="entry name" value="Mterf"/>
    <property type="match status" value="3"/>
</dbReference>
<proteinExistence type="inferred from homology"/>
<name>A0AAW1H2Y6_SAPOF</name>
<comment type="similarity">
    <text evidence="1">Belongs to the mTERF family.</text>
</comment>
<evidence type="ECO:0000256" key="1">
    <source>
        <dbReference type="ARBA" id="ARBA00007692"/>
    </source>
</evidence>
<dbReference type="AlphaFoldDB" id="A0AAW1H2Y6"/>
<dbReference type="GO" id="GO:0006353">
    <property type="term" value="P:DNA-templated transcription termination"/>
    <property type="evidence" value="ECO:0007669"/>
    <property type="project" value="UniProtKB-KW"/>
</dbReference>
<evidence type="ECO:0000256" key="2">
    <source>
        <dbReference type="ARBA" id="ARBA00022472"/>
    </source>
</evidence>
<dbReference type="Proteomes" id="UP001443914">
    <property type="component" value="Unassembled WGS sequence"/>
</dbReference>
<keyword evidence="2" id="KW-0805">Transcription regulation</keyword>
<keyword evidence="5" id="KW-1185">Reference proteome</keyword>
<dbReference type="EMBL" id="JBDFQZ010000012">
    <property type="protein sequence ID" value="KAK9671573.1"/>
    <property type="molecule type" value="Genomic_DNA"/>
</dbReference>
<dbReference type="InterPro" id="IPR038538">
    <property type="entry name" value="MTERF_sf"/>
</dbReference>
<evidence type="ECO:0000313" key="4">
    <source>
        <dbReference type="EMBL" id="KAK9671572.1"/>
    </source>
</evidence>
<comment type="caution">
    <text evidence="4">The sequence shown here is derived from an EMBL/GenBank/DDBJ whole genome shotgun (WGS) entry which is preliminary data.</text>
</comment>